<evidence type="ECO:0000313" key="22">
    <source>
        <dbReference type="Proteomes" id="UP000265040"/>
    </source>
</evidence>
<evidence type="ECO:0000313" key="21">
    <source>
        <dbReference type="Ensembl" id="ENSATEP00000067062.1"/>
    </source>
</evidence>
<dbReference type="Gene3D" id="2.170.270.10">
    <property type="entry name" value="SET domain"/>
    <property type="match status" value="1"/>
</dbReference>
<evidence type="ECO:0000256" key="2">
    <source>
        <dbReference type="ARBA" id="ARBA00004514"/>
    </source>
</evidence>
<dbReference type="InterPro" id="IPR046341">
    <property type="entry name" value="SET_dom_sf"/>
</dbReference>
<evidence type="ECO:0000256" key="17">
    <source>
        <dbReference type="ARBA" id="ARBA00048985"/>
    </source>
</evidence>
<evidence type="ECO:0000256" key="8">
    <source>
        <dbReference type="ARBA" id="ARBA00022723"/>
    </source>
</evidence>
<protein>
    <recommendedName>
        <fullName evidence="3">[histone H3]-lysine(4) N-trimethyltransferase</fullName>
        <ecNumber evidence="3">2.1.1.354</ecNumber>
    </recommendedName>
</protein>
<evidence type="ECO:0000259" key="20">
    <source>
        <dbReference type="PROSITE" id="PS50865"/>
    </source>
</evidence>
<dbReference type="GO" id="GO:0060047">
    <property type="term" value="P:heart contraction"/>
    <property type="evidence" value="ECO:0007669"/>
    <property type="project" value="UniProtKB-ARBA"/>
</dbReference>
<dbReference type="Ensembl" id="ENSATET00000037971.2">
    <property type="protein sequence ID" value="ENSATEP00000067062.1"/>
    <property type="gene ID" value="ENSATEG00000020732.3"/>
</dbReference>
<evidence type="ECO:0000256" key="15">
    <source>
        <dbReference type="ARBA" id="ARBA00024002"/>
    </source>
</evidence>
<evidence type="ECO:0000256" key="11">
    <source>
        <dbReference type="ARBA" id="ARBA00022853"/>
    </source>
</evidence>
<keyword evidence="4" id="KW-0963">Cytoplasm</keyword>
<keyword evidence="13" id="KW-0804">Transcription</keyword>
<keyword evidence="10" id="KW-0862">Zinc</keyword>
<evidence type="ECO:0000256" key="10">
    <source>
        <dbReference type="ARBA" id="ARBA00022833"/>
    </source>
</evidence>
<name>A0A7N6BTE6_ANATE</name>
<dbReference type="GO" id="GO:0032259">
    <property type="term" value="P:methylation"/>
    <property type="evidence" value="ECO:0007669"/>
    <property type="project" value="UniProtKB-KW"/>
</dbReference>
<reference evidence="21" key="3">
    <citation type="submission" date="2025-09" db="UniProtKB">
        <authorList>
            <consortium name="Ensembl"/>
        </authorList>
    </citation>
    <scope>IDENTIFICATION</scope>
</reference>
<keyword evidence="9 18" id="KW-0863">Zinc-finger</keyword>
<dbReference type="SUPFAM" id="SSF82199">
    <property type="entry name" value="SET domain"/>
    <property type="match status" value="1"/>
</dbReference>
<dbReference type="Gene3D" id="1.25.40.10">
    <property type="entry name" value="Tetratricopeptide repeat domain"/>
    <property type="match status" value="1"/>
</dbReference>
<evidence type="ECO:0000256" key="1">
    <source>
        <dbReference type="ARBA" id="ARBA00004123"/>
    </source>
</evidence>
<organism evidence="21 22">
    <name type="scientific">Anabas testudineus</name>
    <name type="common">Climbing perch</name>
    <name type="synonym">Anthias testudineus</name>
    <dbReference type="NCBI Taxonomy" id="64144"/>
    <lineage>
        <taxon>Eukaryota</taxon>
        <taxon>Metazoa</taxon>
        <taxon>Chordata</taxon>
        <taxon>Craniata</taxon>
        <taxon>Vertebrata</taxon>
        <taxon>Euteleostomi</taxon>
        <taxon>Actinopterygii</taxon>
        <taxon>Neopterygii</taxon>
        <taxon>Teleostei</taxon>
        <taxon>Neoteleostei</taxon>
        <taxon>Acanthomorphata</taxon>
        <taxon>Anabantaria</taxon>
        <taxon>Anabantiformes</taxon>
        <taxon>Anabantoidei</taxon>
        <taxon>Anabantidae</taxon>
        <taxon>Anabas</taxon>
    </lineage>
</organism>
<dbReference type="GeneTree" id="ENSGT00940000157082"/>
<dbReference type="Gene3D" id="1.25.40.970">
    <property type="match status" value="1"/>
</dbReference>
<evidence type="ECO:0000256" key="12">
    <source>
        <dbReference type="ARBA" id="ARBA00023015"/>
    </source>
</evidence>
<evidence type="ECO:0000256" key="13">
    <source>
        <dbReference type="ARBA" id="ARBA00023163"/>
    </source>
</evidence>
<keyword evidence="11" id="KW-0156">Chromatin regulator</keyword>
<dbReference type="SMART" id="SM00317">
    <property type="entry name" value="SET"/>
    <property type="match status" value="1"/>
</dbReference>
<keyword evidence="5" id="KW-0489">Methyltransferase</keyword>
<accession>A0A7N6BTE6</accession>
<dbReference type="PANTHER" id="PTHR12197:SF193">
    <property type="entry name" value="N-LYSINE METHYLTRANSFERASE SMYD2"/>
    <property type="match status" value="1"/>
</dbReference>
<dbReference type="Gene3D" id="6.10.140.2220">
    <property type="match status" value="1"/>
</dbReference>
<dbReference type="FunFam" id="2.170.270.10:FF:000013">
    <property type="entry name" value="Histone-lysine N-methyltransferase SMYD1 isoform 1"/>
    <property type="match status" value="1"/>
</dbReference>
<evidence type="ECO:0000256" key="16">
    <source>
        <dbReference type="ARBA" id="ARBA00047571"/>
    </source>
</evidence>
<dbReference type="PROSITE" id="PS50280">
    <property type="entry name" value="SET"/>
    <property type="match status" value="1"/>
</dbReference>
<evidence type="ECO:0000256" key="4">
    <source>
        <dbReference type="ARBA" id="ARBA00022490"/>
    </source>
</evidence>
<dbReference type="Pfam" id="PF01753">
    <property type="entry name" value="zf-MYND"/>
    <property type="match status" value="1"/>
</dbReference>
<evidence type="ECO:0000256" key="3">
    <source>
        <dbReference type="ARBA" id="ARBA00012182"/>
    </source>
</evidence>
<evidence type="ECO:0000259" key="19">
    <source>
        <dbReference type="PROSITE" id="PS50280"/>
    </source>
</evidence>
<evidence type="ECO:0000256" key="5">
    <source>
        <dbReference type="ARBA" id="ARBA00022603"/>
    </source>
</evidence>
<keyword evidence="12" id="KW-0805">Transcription regulation</keyword>
<comment type="function">
    <text evidence="15">Protein-lysine N-methyltransferase that methylates both histones and non-histone proteins, including p53/TP53 and RB1. Specifically trimethylates histone H3 'Lys-4' (H3K4me3) in vivo. The activity requires interaction with HSP90alpha. Shows even higher methyltransferase activity on p53/TP53. Monomethylates 'Lys-370' of p53/TP53, leading to decreased DNA-binding activity and subsequent transcriptional regulation activity of p53/TP53. Monomethylates RB1 at 'Lys-860'.</text>
</comment>
<comment type="catalytic activity">
    <reaction evidence="17">
        <text>L-lysyl-[protein] + S-adenosyl-L-methionine = N(6)-methyl-L-lysyl-[protein] + S-adenosyl-L-homocysteine + H(+)</text>
        <dbReference type="Rhea" id="RHEA:51736"/>
        <dbReference type="Rhea" id="RHEA-COMP:9752"/>
        <dbReference type="Rhea" id="RHEA-COMP:13053"/>
        <dbReference type="ChEBI" id="CHEBI:15378"/>
        <dbReference type="ChEBI" id="CHEBI:29969"/>
        <dbReference type="ChEBI" id="CHEBI:57856"/>
        <dbReference type="ChEBI" id="CHEBI:59789"/>
        <dbReference type="ChEBI" id="CHEBI:61929"/>
    </reaction>
</comment>
<evidence type="ECO:0000256" key="14">
    <source>
        <dbReference type="ARBA" id="ARBA00023242"/>
    </source>
</evidence>
<reference evidence="21" key="1">
    <citation type="submission" date="2021-04" db="EMBL/GenBank/DDBJ databases">
        <authorList>
            <consortium name="Wellcome Sanger Institute Data Sharing"/>
        </authorList>
    </citation>
    <scope>NUCLEOTIDE SEQUENCE [LARGE SCALE GENOMIC DNA]</scope>
</reference>
<dbReference type="Proteomes" id="UP000265040">
    <property type="component" value="Chromosome 3"/>
</dbReference>
<dbReference type="GO" id="GO:0005829">
    <property type="term" value="C:cytosol"/>
    <property type="evidence" value="ECO:0007669"/>
    <property type="project" value="UniProtKB-SubCell"/>
</dbReference>
<reference evidence="21" key="2">
    <citation type="submission" date="2025-08" db="UniProtKB">
        <authorList>
            <consortium name="Ensembl"/>
        </authorList>
    </citation>
    <scope>IDENTIFICATION</scope>
</reference>
<feature type="domain" description="MYND-type" evidence="20">
    <location>
        <begin position="52"/>
        <end position="90"/>
    </location>
</feature>
<dbReference type="GO" id="GO:0008270">
    <property type="term" value="F:zinc ion binding"/>
    <property type="evidence" value="ECO:0007669"/>
    <property type="project" value="UniProtKB-KW"/>
</dbReference>
<comment type="subcellular location">
    <subcellularLocation>
        <location evidence="2">Cytoplasm</location>
        <location evidence="2">Cytosol</location>
    </subcellularLocation>
    <subcellularLocation>
        <location evidence="1">Nucleus</location>
    </subcellularLocation>
</comment>
<dbReference type="InterPro" id="IPR011990">
    <property type="entry name" value="TPR-like_helical_dom_sf"/>
</dbReference>
<keyword evidence="22" id="KW-1185">Reference proteome</keyword>
<dbReference type="FunFam" id="6.10.140.2220:FF:000013">
    <property type="entry name" value="N-lysine methyltransferase SMYD2 isoform X1"/>
    <property type="match status" value="1"/>
</dbReference>
<dbReference type="PROSITE" id="PS50865">
    <property type="entry name" value="ZF_MYND_2"/>
    <property type="match status" value="1"/>
</dbReference>
<dbReference type="EC" id="2.1.1.354" evidence="3"/>
<feature type="domain" description="SET" evidence="19">
    <location>
        <begin position="7"/>
        <end position="248"/>
    </location>
</feature>
<evidence type="ECO:0000256" key="7">
    <source>
        <dbReference type="ARBA" id="ARBA00022691"/>
    </source>
</evidence>
<dbReference type="InterPro" id="IPR050869">
    <property type="entry name" value="H3K4_H4K5_MeTrfase"/>
</dbReference>
<dbReference type="InterPro" id="IPR001214">
    <property type="entry name" value="SET_dom"/>
</dbReference>
<proteinExistence type="predicted"/>
<sequence>MKNEGIEGTERFQSPGKGNGLRAVRHFALGELVFACPAYSYVLTVNERGAHCEHCFTRKEDLFKCGKCKQAYYCNIDCQRGDWPMHKLECVAMCAYGENWCPSETVRLVARVIMKQVKTPFNIQKHRFPFCTWLVLCWFFFSDLDKMDSEKEEMNQADIAALHHFYSRHIRDLPDSQALTELFAQVNCNGFTIEDEELSHLGSAVFPDVALMNHSCSPNVIVTYKGTVAEVRAVKEINPGEEIFNSYIDLLYPTEDRRERLLDSYFFTCQCTECTTKSKDKAKMEIKKLSSPPETEEIQSMVHYAKNVIEEFRRLLEMCELSMEKMGAIFTDTNVYMLHMMYQAMGVCLYMQDWDGAMSYGEKIVQPYSVHYPAYSLNVASMYLKLGRLYLGLEKKAQGVKALKKALAVMEVAHGKDHHYVAEVKREIEEQK</sequence>
<dbReference type="PANTHER" id="PTHR12197">
    <property type="entry name" value="HISTONE-LYSINE N-METHYLTRANSFERASE SMYD"/>
    <property type="match status" value="1"/>
</dbReference>
<keyword evidence="8" id="KW-0479">Metal-binding</keyword>
<dbReference type="AlphaFoldDB" id="A0A7N6BTE6"/>
<evidence type="ECO:0000256" key="18">
    <source>
        <dbReference type="PROSITE-ProRule" id="PRU00134"/>
    </source>
</evidence>
<evidence type="ECO:0000256" key="9">
    <source>
        <dbReference type="ARBA" id="ARBA00022771"/>
    </source>
</evidence>
<dbReference type="InterPro" id="IPR002893">
    <property type="entry name" value="Znf_MYND"/>
</dbReference>
<keyword evidence="6" id="KW-0808">Transferase</keyword>
<comment type="catalytic activity">
    <reaction evidence="16">
        <text>L-lysyl(4)-[histone H3] + 3 S-adenosyl-L-methionine = N(6),N(6),N(6)-trimethyl-L-lysyl(4)-[histone H3] + 3 S-adenosyl-L-homocysteine + 3 H(+)</text>
        <dbReference type="Rhea" id="RHEA:60260"/>
        <dbReference type="Rhea" id="RHEA-COMP:15537"/>
        <dbReference type="Rhea" id="RHEA-COMP:15547"/>
        <dbReference type="ChEBI" id="CHEBI:15378"/>
        <dbReference type="ChEBI" id="CHEBI:29969"/>
        <dbReference type="ChEBI" id="CHEBI:57856"/>
        <dbReference type="ChEBI" id="CHEBI:59789"/>
        <dbReference type="ChEBI" id="CHEBI:61961"/>
        <dbReference type="EC" id="2.1.1.354"/>
    </reaction>
</comment>
<evidence type="ECO:0000256" key="6">
    <source>
        <dbReference type="ARBA" id="ARBA00022679"/>
    </source>
</evidence>
<dbReference type="Pfam" id="PF00856">
    <property type="entry name" value="SET"/>
    <property type="match status" value="1"/>
</dbReference>
<keyword evidence="14" id="KW-0539">Nucleus</keyword>
<keyword evidence="7" id="KW-0949">S-adenosyl-L-methionine</keyword>
<dbReference type="GO" id="GO:0140999">
    <property type="term" value="F:histone H3K4 trimethyltransferase activity"/>
    <property type="evidence" value="ECO:0007669"/>
    <property type="project" value="UniProtKB-EC"/>
</dbReference>
<dbReference type="GO" id="GO:0005634">
    <property type="term" value="C:nucleus"/>
    <property type="evidence" value="ECO:0007669"/>
    <property type="project" value="UniProtKB-SubCell"/>
</dbReference>
<dbReference type="Gene3D" id="1.10.220.160">
    <property type="match status" value="1"/>
</dbReference>